<accession>A0A371BE28</accession>
<evidence type="ECO:0000256" key="4">
    <source>
        <dbReference type="ARBA" id="ARBA00023125"/>
    </source>
</evidence>
<dbReference type="GO" id="GO:0016987">
    <property type="term" value="F:sigma factor activity"/>
    <property type="evidence" value="ECO:0007669"/>
    <property type="project" value="UniProtKB-KW"/>
</dbReference>
<dbReference type="SUPFAM" id="SSF88659">
    <property type="entry name" value="Sigma3 and sigma4 domains of RNA polymerase sigma factors"/>
    <property type="match status" value="1"/>
</dbReference>
<dbReference type="InterPro" id="IPR013324">
    <property type="entry name" value="RNA_pol_sigma_r3/r4-like"/>
</dbReference>
<evidence type="ECO:0000313" key="9">
    <source>
        <dbReference type="EMBL" id="RDV05663.1"/>
    </source>
</evidence>
<organism evidence="9 10">
    <name type="scientific">Undibacter mobilis</name>
    <dbReference type="NCBI Taxonomy" id="2292256"/>
    <lineage>
        <taxon>Bacteria</taxon>
        <taxon>Pseudomonadati</taxon>
        <taxon>Pseudomonadota</taxon>
        <taxon>Alphaproteobacteria</taxon>
        <taxon>Hyphomicrobiales</taxon>
        <taxon>Nitrobacteraceae</taxon>
        <taxon>Undibacter</taxon>
    </lineage>
</organism>
<dbReference type="OrthoDB" id="9784272at2"/>
<dbReference type="GO" id="GO:0006352">
    <property type="term" value="P:DNA-templated transcription initiation"/>
    <property type="evidence" value="ECO:0007669"/>
    <property type="project" value="InterPro"/>
</dbReference>
<dbReference type="InterPro" id="IPR007630">
    <property type="entry name" value="RNA_pol_sigma70_r4"/>
</dbReference>
<dbReference type="InterPro" id="IPR039425">
    <property type="entry name" value="RNA_pol_sigma-70-like"/>
</dbReference>
<dbReference type="InterPro" id="IPR000838">
    <property type="entry name" value="RNA_pol_sigma70_ECF_CS"/>
</dbReference>
<dbReference type="PROSITE" id="PS01063">
    <property type="entry name" value="SIGMA70_ECF"/>
    <property type="match status" value="1"/>
</dbReference>
<name>A0A371BE28_9BRAD</name>
<evidence type="ECO:0000259" key="8">
    <source>
        <dbReference type="Pfam" id="PF04545"/>
    </source>
</evidence>
<reference evidence="10" key="1">
    <citation type="submission" date="2018-08" db="EMBL/GenBank/DDBJ databases">
        <authorList>
            <person name="Kim S.-J."/>
            <person name="Jung G.-Y."/>
        </authorList>
    </citation>
    <scope>NUCLEOTIDE SEQUENCE [LARGE SCALE GENOMIC DNA]</scope>
    <source>
        <strain evidence="10">GY_H</strain>
    </source>
</reference>
<dbReference type="EMBL" id="QRGO01000001">
    <property type="protein sequence ID" value="RDV05663.1"/>
    <property type="molecule type" value="Genomic_DNA"/>
</dbReference>
<dbReference type="InterPro" id="IPR013325">
    <property type="entry name" value="RNA_pol_sigma_r2"/>
</dbReference>
<evidence type="ECO:0000256" key="5">
    <source>
        <dbReference type="ARBA" id="ARBA00023163"/>
    </source>
</evidence>
<comment type="similarity">
    <text evidence="1 6">Belongs to the sigma-70 factor family. ECF subfamily.</text>
</comment>
<dbReference type="PANTHER" id="PTHR43133:SF62">
    <property type="entry name" value="RNA POLYMERASE SIGMA FACTOR SIGZ"/>
    <property type="match status" value="1"/>
</dbReference>
<dbReference type="InterPro" id="IPR036388">
    <property type="entry name" value="WH-like_DNA-bd_sf"/>
</dbReference>
<dbReference type="InterPro" id="IPR007627">
    <property type="entry name" value="RNA_pol_sigma70_r2"/>
</dbReference>
<dbReference type="Pfam" id="PF04542">
    <property type="entry name" value="Sigma70_r2"/>
    <property type="match status" value="1"/>
</dbReference>
<keyword evidence="3 6" id="KW-0731">Sigma factor</keyword>
<evidence type="ECO:0000256" key="6">
    <source>
        <dbReference type="RuleBase" id="RU000716"/>
    </source>
</evidence>
<evidence type="ECO:0000313" key="10">
    <source>
        <dbReference type="Proteomes" id="UP000263993"/>
    </source>
</evidence>
<evidence type="ECO:0000256" key="2">
    <source>
        <dbReference type="ARBA" id="ARBA00023015"/>
    </source>
</evidence>
<dbReference type="GO" id="GO:0003677">
    <property type="term" value="F:DNA binding"/>
    <property type="evidence" value="ECO:0007669"/>
    <property type="project" value="UniProtKB-KW"/>
</dbReference>
<feature type="domain" description="RNA polymerase sigma-70 region 2" evidence="7">
    <location>
        <begin position="33"/>
        <end position="101"/>
    </location>
</feature>
<proteinExistence type="inferred from homology"/>
<sequence length="190" mass="21565">MPTRAYEITCSADLARLIEAVAATRDREAFTALFDYYAPRIKAVLMRSNMPAAAAEELAQEAMLTVWRKAEQFDRARAGASAWIFTIARNLRIDVARREQRSKLFDLESNEFLDAPPQPDEELDASERERRVRAALSHLTDDQLKVVRLSFFEGQAHGDIARELKIPLGTVKSRIRLAMNRLKDCLGDLT</sequence>
<dbReference type="AlphaFoldDB" id="A0A371BE28"/>
<evidence type="ECO:0000256" key="1">
    <source>
        <dbReference type="ARBA" id="ARBA00010641"/>
    </source>
</evidence>
<dbReference type="CDD" id="cd06171">
    <property type="entry name" value="Sigma70_r4"/>
    <property type="match status" value="1"/>
</dbReference>
<keyword evidence="5 6" id="KW-0804">Transcription</keyword>
<dbReference type="SUPFAM" id="SSF88946">
    <property type="entry name" value="Sigma2 domain of RNA polymerase sigma factors"/>
    <property type="match status" value="1"/>
</dbReference>
<dbReference type="Proteomes" id="UP000263993">
    <property type="component" value="Unassembled WGS sequence"/>
</dbReference>
<protein>
    <recommendedName>
        <fullName evidence="6">RNA polymerase sigma factor</fullName>
    </recommendedName>
</protein>
<keyword evidence="10" id="KW-1185">Reference proteome</keyword>
<dbReference type="Pfam" id="PF04545">
    <property type="entry name" value="Sigma70_r4"/>
    <property type="match status" value="1"/>
</dbReference>
<feature type="domain" description="RNA polymerase sigma-70 region 4" evidence="8">
    <location>
        <begin position="135"/>
        <end position="183"/>
    </location>
</feature>
<keyword evidence="2 6" id="KW-0805">Transcription regulation</keyword>
<dbReference type="PANTHER" id="PTHR43133">
    <property type="entry name" value="RNA POLYMERASE ECF-TYPE SIGMA FACTO"/>
    <property type="match status" value="1"/>
</dbReference>
<dbReference type="Gene3D" id="1.10.10.10">
    <property type="entry name" value="Winged helix-like DNA-binding domain superfamily/Winged helix DNA-binding domain"/>
    <property type="match status" value="1"/>
</dbReference>
<comment type="caution">
    <text evidence="9">The sequence shown here is derived from an EMBL/GenBank/DDBJ whole genome shotgun (WGS) entry which is preliminary data.</text>
</comment>
<evidence type="ECO:0000259" key="7">
    <source>
        <dbReference type="Pfam" id="PF04542"/>
    </source>
</evidence>
<keyword evidence="4 6" id="KW-0238">DNA-binding</keyword>
<dbReference type="Gene3D" id="1.10.1740.10">
    <property type="match status" value="1"/>
</dbReference>
<dbReference type="NCBIfam" id="TIGR02937">
    <property type="entry name" value="sigma70-ECF"/>
    <property type="match status" value="1"/>
</dbReference>
<gene>
    <name evidence="9" type="ORF">DXH78_02710</name>
</gene>
<evidence type="ECO:0000256" key="3">
    <source>
        <dbReference type="ARBA" id="ARBA00023082"/>
    </source>
</evidence>
<dbReference type="InterPro" id="IPR014284">
    <property type="entry name" value="RNA_pol_sigma-70_dom"/>
</dbReference>